<dbReference type="AlphaFoldDB" id="A0A1V3I7X3"/>
<feature type="domain" description="Glycosyl transferase family 1" evidence="2">
    <location>
        <begin position="191"/>
        <end position="334"/>
    </location>
</feature>
<sequence length="363" mass="41575">MENITYKKNISLDCMKFQYGGGMERYVVELVNGFHQRAIKPTIFATKFNEELAEYQFINPIKVNLSFVPKPLRNLFLSYLFNRKKQQNNLSMTTVYTLSDIVICGGNHLGYLEAMRKDTSKQASKQASLTDKLKIANEQKSLTNSKLVIAHSKMMANELVKYYNVDNNKVSVIYPPVDIHKFTLPESNNKRQTLRRNFGFSDEEIIYLFPSTGHRRKGFDILKQYFEKSDLPIKLVVAGTPVKESKNIKSLGYCKNMQELYQAADYTVMASIYEPFGLVGIESILSGTPIIFSENMGCLEVLKNDFGYTFSRENINTLDHAINESFKKAQAAEHRIDNPFDCINYDPSLLSHIEKLLENISLL</sequence>
<accession>A0A1V3I7X3</accession>
<evidence type="ECO:0008006" key="6">
    <source>
        <dbReference type="Google" id="ProtNLM"/>
    </source>
</evidence>
<dbReference type="Pfam" id="PF13439">
    <property type="entry name" value="Glyco_transf_4"/>
    <property type="match status" value="1"/>
</dbReference>
<reference evidence="4 5" key="1">
    <citation type="submission" date="2016-10" db="EMBL/GenBank/DDBJ databases">
        <title>Rodentibacter gen. nov. and new species.</title>
        <authorList>
            <person name="Christensen H."/>
        </authorList>
    </citation>
    <scope>NUCLEOTIDE SEQUENCE [LARGE SCALE GENOMIC DNA]</scope>
    <source>
        <strain evidence="4 5">Ac69</strain>
    </source>
</reference>
<dbReference type="Proteomes" id="UP000189437">
    <property type="component" value="Unassembled WGS sequence"/>
</dbReference>
<dbReference type="STRING" id="1908258.BKK48_08615"/>
<name>A0A1V3I7X3_9PAST</name>
<evidence type="ECO:0000313" key="5">
    <source>
        <dbReference type="Proteomes" id="UP000189437"/>
    </source>
</evidence>
<proteinExistence type="predicted"/>
<dbReference type="RefSeq" id="WP_244154889.1">
    <property type="nucleotide sequence ID" value="NZ_MLHH01000023.1"/>
</dbReference>
<dbReference type="InterPro" id="IPR001296">
    <property type="entry name" value="Glyco_trans_1"/>
</dbReference>
<dbReference type="GO" id="GO:0016757">
    <property type="term" value="F:glycosyltransferase activity"/>
    <property type="evidence" value="ECO:0007669"/>
    <property type="project" value="InterPro"/>
</dbReference>
<dbReference type="InterPro" id="IPR028098">
    <property type="entry name" value="Glyco_trans_4-like_N"/>
</dbReference>
<dbReference type="PANTHER" id="PTHR46401:SF2">
    <property type="entry name" value="GLYCOSYLTRANSFERASE WBBK-RELATED"/>
    <property type="match status" value="1"/>
</dbReference>
<dbReference type="EMBL" id="MLHH01000023">
    <property type="protein sequence ID" value="OOF35813.1"/>
    <property type="molecule type" value="Genomic_DNA"/>
</dbReference>
<dbReference type="Pfam" id="PF00534">
    <property type="entry name" value="Glycos_transf_1"/>
    <property type="match status" value="1"/>
</dbReference>
<evidence type="ECO:0000259" key="3">
    <source>
        <dbReference type="Pfam" id="PF13439"/>
    </source>
</evidence>
<dbReference type="CDD" id="cd03801">
    <property type="entry name" value="GT4_PimA-like"/>
    <property type="match status" value="1"/>
</dbReference>
<keyword evidence="5" id="KW-1185">Reference proteome</keyword>
<protein>
    <recommendedName>
        <fullName evidence="6">Glycosyl transferase family 1</fullName>
    </recommendedName>
</protein>
<dbReference type="SUPFAM" id="SSF53756">
    <property type="entry name" value="UDP-Glycosyltransferase/glycogen phosphorylase"/>
    <property type="match status" value="1"/>
</dbReference>
<keyword evidence="1" id="KW-0808">Transferase</keyword>
<organism evidence="4 5">
    <name type="scientific">Rodentibacter heidelbergensis</name>
    <dbReference type="NCBI Taxonomy" id="1908258"/>
    <lineage>
        <taxon>Bacteria</taxon>
        <taxon>Pseudomonadati</taxon>
        <taxon>Pseudomonadota</taxon>
        <taxon>Gammaproteobacteria</taxon>
        <taxon>Pasteurellales</taxon>
        <taxon>Pasteurellaceae</taxon>
        <taxon>Rodentibacter</taxon>
    </lineage>
</organism>
<evidence type="ECO:0000259" key="2">
    <source>
        <dbReference type="Pfam" id="PF00534"/>
    </source>
</evidence>
<dbReference type="GO" id="GO:0009103">
    <property type="term" value="P:lipopolysaccharide biosynthetic process"/>
    <property type="evidence" value="ECO:0007669"/>
    <property type="project" value="TreeGrafter"/>
</dbReference>
<gene>
    <name evidence="4" type="ORF">BKK48_08615</name>
</gene>
<evidence type="ECO:0000313" key="4">
    <source>
        <dbReference type="EMBL" id="OOF35813.1"/>
    </source>
</evidence>
<dbReference type="Gene3D" id="3.40.50.2000">
    <property type="entry name" value="Glycogen Phosphorylase B"/>
    <property type="match status" value="2"/>
</dbReference>
<dbReference type="PANTHER" id="PTHR46401">
    <property type="entry name" value="GLYCOSYLTRANSFERASE WBBK-RELATED"/>
    <property type="match status" value="1"/>
</dbReference>
<feature type="domain" description="Glycosyltransferase subfamily 4-like N-terminal" evidence="3">
    <location>
        <begin position="21"/>
        <end position="180"/>
    </location>
</feature>
<comment type="caution">
    <text evidence="4">The sequence shown here is derived from an EMBL/GenBank/DDBJ whole genome shotgun (WGS) entry which is preliminary data.</text>
</comment>
<evidence type="ECO:0000256" key="1">
    <source>
        <dbReference type="ARBA" id="ARBA00022679"/>
    </source>
</evidence>